<dbReference type="PROSITE" id="PS00480">
    <property type="entry name" value="CITRATE_SYNTHASE"/>
    <property type="match status" value="1"/>
</dbReference>
<comment type="similarity">
    <text evidence="2 6 8">Belongs to the citrate synthase family.</text>
</comment>
<dbReference type="Proteomes" id="UP000646844">
    <property type="component" value="Unassembled WGS sequence"/>
</dbReference>
<dbReference type="InterPro" id="IPR002020">
    <property type="entry name" value="Citrate_synthase"/>
</dbReference>
<evidence type="ECO:0000256" key="2">
    <source>
        <dbReference type="ARBA" id="ARBA00010566"/>
    </source>
</evidence>
<evidence type="ECO:0000256" key="3">
    <source>
        <dbReference type="ARBA" id="ARBA00022532"/>
    </source>
</evidence>
<dbReference type="UniPathway" id="UPA00223"/>
<evidence type="ECO:0000256" key="5">
    <source>
        <dbReference type="ARBA" id="ARBA00049288"/>
    </source>
</evidence>
<keyword evidence="3" id="KW-0816">Tricarboxylic acid cycle</keyword>
<dbReference type="SMR" id="A0A832TAL3"/>
<dbReference type="CDD" id="cd06118">
    <property type="entry name" value="citrate_synt_like_1"/>
    <property type="match status" value="1"/>
</dbReference>
<dbReference type="GO" id="GO:0036440">
    <property type="term" value="F:citrate synthase activity"/>
    <property type="evidence" value="ECO:0007669"/>
    <property type="project" value="UniProtKB-EC"/>
</dbReference>
<dbReference type="InterPro" id="IPR024176">
    <property type="entry name" value="Citrate_synthase_bac-typ"/>
</dbReference>
<dbReference type="InterPro" id="IPR016142">
    <property type="entry name" value="Citrate_synth-like_lrg_a-sub"/>
</dbReference>
<comment type="caution">
    <text evidence="9">The sequence shown here is derived from an EMBL/GenBank/DDBJ whole genome shotgun (WGS) entry which is preliminary data.</text>
</comment>
<feature type="active site" evidence="7">
    <location>
        <position position="310"/>
    </location>
</feature>
<dbReference type="NCBIfam" id="TIGR01800">
    <property type="entry name" value="cit_synth_II"/>
    <property type="match status" value="1"/>
</dbReference>
<evidence type="ECO:0000256" key="8">
    <source>
        <dbReference type="RuleBase" id="RU000441"/>
    </source>
</evidence>
<dbReference type="GO" id="GO:0006099">
    <property type="term" value="P:tricarboxylic acid cycle"/>
    <property type="evidence" value="ECO:0007669"/>
    <property type="project" value="UniProtKB-UniPathway"/>
</dbReference>
<dbReference type="OMA" id="VLEWLFK"/>
<dbReference type="InterPro" id="IPR019810">
    <property type="entry name" value="Citrate_synthase_AS"/>
</dbReference>
<dbReference type="GeneID" id="1458532"/>
<dbReference type="EC" id="2.3.3.16" evidence="6"/>
<evidence type="ECO:0000256" key="6">
    <source>
        <dbReference type="PIRNR" id="PIRNR001369"/>
    </source>
</evidence>
<dbReference type="Gene3D" id="1.10.230.10">
    <property type="entry name" value="Cytochrome P450-Terp, domain 2"/>
    <property type="match status" value="1"/>
</dbReference>
<feature type="active site" evidence="7">
    <location>
        <position position="254"/>
    </location>
</feature>
<reference evidence="9" key="1">
    <citation type="journal article" date="2020" name="bioRxiv">
        <title>A rank-normalized archaeal taxonomy based on genome phylogeny resolves widespread incomplete and uneven classifications.</title>
        <authorList>
            <person name="Rinke C."/>
            <person name="Chuvochina M."/>
            <person name="Mussig A.J."/>
            <person name="Chaumeil P.-A."/>
            <person name="Waite D.W."/>
            <person name="Whitman W.B."/>
            <person name="Parks D.H."/>
            <person name="Hugenholtz P."/>
        </authorList>
    </citation>
    <scope>NUCLEOTIDE SEQUENCE</scope>
    <source>
        <strain evidence="9">UBA8838</strain>
    </source>
</reference>
<protein>
    <recommendedName>
        <fullName evidence="6 8">Citrate synthase</fullName>
        <ecNumber evidence="6">2.3.3.16</ecNumber>
    </recommendedName>
</protein>
<dbReference type="InterPro" id="IPR036969">
    <property type="entry name" value="Citrate_synthase_sf"/>
</dbReference>
<dbReference type="PANTHER" id="PTHR11739">
    <property type="entry name" value="CITRATE SYNTHASE"/>
    <property type="match status" value="1"/>
</dbReference>
<dbReference type="EMBL" id="DUJO01000051">
    <property type="protein sequence ID" value="HII74715.1"/>
    <property type="molecule type" value="Genomic_DNA"/>
</dbReference>
<evidence type="ECO:0000256" key="1">
    <source>
        <dbReference type="ARBA" id="ARBA00005163"/>
    </source>
</evidence>
<dbReference type="RefSeq" id="WP_010978565.1">
    <property type="nucleotide sequence ID" value="NZ_BAABQO010000007.1"/>
</dbReference>
<sequence length="373" mass="43047">MEIKKGLEDVYVKETEITYIDGELGRLYYRGYSIYDLAEFSNFEEVSYLILYGKLPNREELNWFQEKLREERYLPDFIIKFLREVRKDAQPMDILRTAVSLLGIEDSKNDERTDIKGIKLISKFPTIVANYARLRKGLDIIEPDPKLSHSENFLYMLYGDRPNEIKSKAMDVTLILHIDHEMNASTFASLVVASTFSDLYSSIVAGISALKGPLHGGANYEALKMFKEIGSPEKVNDYILNRLSNKQRIMGFGHRVYKTYDPRARILKQYAKLLAEKEGGEIYTLYQIAEKVEEIGIKYLGPKGIYPNVDFFSSIVFYSLGFEPDFFPAVFASARVVGWVAHIMEYIKDNKIIRPKAYYKGEIGKKYIPIDSR</sequence>
<evidence type="ECO:0000313" key="9">
    <source>
        <dbReference type="EMBL" id="HII74715.1"/>
    </source>
</evidence>
<evidence type="ECO:0000256" key="4">
    <source>
        <dbReference type="ARBA" id="ARBA00022679"/>
    </source>
</evidence>
<proteinExistence type="inferred from homology"/>
<comment type="catalytic activity">
    <reaction evidence="5 6">
        <text>oxaloacetate + acetyl-CoA + H2O = citrate + CoA + H(+)</text>
        <dbReference type="Rhea" id="RHEA:16845"/>
        <dbReference type="ChEBI" id="CHEBI:15377"/>
        <dbReference type="ChEBI" id="CHEBI:15378"/>
        <dbReference type="ChEBI" id="CHEBI:16452"/>
        <dbReference type="ChEBI" id="CHEBI:16947"/>
        <dbReference type="ChEBI" id="CHEBI:57287"/>
        <dbReference type="ChEBI" id="CHEBI:57288"/>
        <dbReference type="EC" id="2.3.3.16"/>
    </reaction>
</comment>
<evidence type="ECO:0000256" key="7">
    <source>
        <dbReference type="PIRSR" id="PIRSR001369-1"/>
    </source>
</evidence>
<dbReference type="InterPro" id="IPR011278">
    <property type="entry name" value="2-MeCitrate/Citrate_synth_II"/>
</dbReference>
<dbReference type="PANTHER" id="PTHR11739:SF4">
    <property type="entry name" value="CITRATE SYNTHASE, PEROXISOMAL"/>
    <property type="match status" value="1"/>
</dbReference>
<dbReference type="SUPFAM" id="SSF48256">
    <property type="entry name" value="Citrate synthase"/>
    <property type="match status" value="1"/>
</dbReference>
<dbReference type="AlphaFoldDB" id="A0A832TAL3"/>
<dbReference type="Gene3D" id="1.10.580.10">
    <property type="entry name" value="Citrate Synthase, domain 1"/>
    <property type="match status" value="1"/>
</dbReference>
<dbReference type="Pfam" id="PF00285">
    <property type="entry name" value="Citrate_synt"/>
    <property type="match status" value="1"/>
</dbReference>
<dbReference type="PRINTS" id="PR00143">
    <property type="entry name" value="CITRTSNTHASE"/>
</dbReference>
<dbReference type="PIRSF" id="PIRSF001369">
    <property type="entry name" value="Citrate_synth"/>
    <property type="match status" value="1"/>
</dbReference>
<comment type="pathway">
    <text evidence="1">Carbohydrate metabolism; tricarboxylic acid cycle.</text>
</comment>
<keyword evidence="4 6" id="KW-0808">Transferase</keyword>
<accession>A0A832TAL3</accession>
<dbReference type="GO" id="GO:0005737">
    <property type="term" value="C:cytoplasm"/>
    <property type="evidence" value="ECO:0007669"/>
    <property type="project" value="InterPro"/>
</dbReference>
<dbReference type="InterPro" id="IPR016143">
    <property type="entry name" value="Citrate_synth-like_sm_a-sub"/>
</dbReference>
<dbReference type="GO" id="GO:0005975">
    <property type="term" value="P:carbohydrate metabolic process"/>
    <property type="evidence" value="ECO:0007669"/>
    <property type="project" value="TreeGrafter"/>
</dbReference>
<gene>
    <name evidence="9" type="ORF">HA332_10160</name>
</gene>
<organism evidence="9 10">
    <name type="scientific">Sulfurisphaera tokodaii</name>
    <dbReference type="NCBI Taxonomy" id="111955"/>
    <lineage>
        <taxon>Archaea</taxon>
        <taxon>Thermoproteota</taxon>
        <taxon>Thermoprotei</taxon>
        <taxon>Sulfolobales</taxon>
        <taxon>Sulfolobaceae</taxon>
        <taxon>Sulfurisphaera</taxon>
    </lineage>
</organism>
<name>A0A832TAL3_9CREN</name>
<evidence type="ECO:0000313" key="10">
    <source>
        <dbReference type="Proteomes" id="UP000646844"/>
    </source>
</evidence>